<feature type="domain" description="HNH nuclease" evidence="2">
    <location>
        <begin position="66"/>
        <end position="108"/>
    </location>
</feature>
<dbReference type="EMBL" id="CP012382">
    <property type="protein sequence ID" value="AKZ59200.1"/>
    <property type="molecule type" value="Genomic_DNA"/>
</dbReference>
<dbReference type="SUPFAM" id="SSF54060">
    <property type="entry name" value="His-Me finger endonucleases"/>
    <property type="match status" value="1"/>
</dbReference>
<dbReference type="RefSeq" id="WP_079030509.1">
    <property type="nucleotide sequence ID" value="NZ_CP012382.1"/>
</dbReference>
<feature type="region of interest" description="Disordered" evidence="1">
    <location>
        <begin position="104"/>
        <end position="124"/>
    </location>
</feature>
<name>A0A0K2B1E6_STRA7</name>
<accession>A0A0K2B1E6</accession>
<dbReference type="Pfam" id="PF13392">
    <property type="entry name" value="HNH_3"/>
    <property type="match status" value="1"/>
</dbReference>
<gene>
    <name evidence="3" type="ORF">SAM23877_6155</name>
</gene>
<dbReference type="AlphaFoldDB" id="A0A0K2B1E6"/>
<sequence length="173" mass="19462">MGGISFAPVPGAKRGYYVDSEGGVYGPRGQMKPTPRCGKVRRRQRGHGYLAFTYRAPDNRQRTKNVHRAVFEAFHGPVLAGLHVRHLNGDETDNRLSNLAAGTPTENVADSYRNGARHNGERHPRARLTDAQVLSIRTEYAEGETSYQRLADKYGVTKQQIYAIVKRKQRRDV</sequence>
<dbReference type="KEGG" id="samb:SAM23877_6155"/>
<evidence type="ECO:0000256" key="1">
    <source>
        <dbReference type="SAM" id="MobiDB-lite"/>
    </source>
</evidence>
<evidence type="ECO:0000313" key="4">
    <source>
        <dbReference type="Proteomes" id="UP000061018"/>
    </source>
</evidence>
<dbReference type="InterPro" id="IPR044925">
    <property type="entry name" value="His-Me_finger_sf"/>
</dbReference>
<protein>
    <recommendedName>
        <fullName evidence="2">HNH nuclease domain-containing protein</fullName>
    </recommendedName>
</protein>
<organism evidence="3 4">
    <name type="scientific">Streptomyces ambofaciens (strain ATCC 23877 / 3486 / DSM 40053 / JCM 4204 / NBRC 12836 / NRRL B-2516)</name>
    <dbReference type="NCBI Taxonomy" id="278992"/>
    <lineage>
        <taxon>Bacteria</taxon>
        <taxon>Bacillati</taxon>
        <taxon>Actinomycetota</taxon>
        <taxon>Actinomycetes</taxon>
        <taxon>Kitasatosporales</taxon>
        <taxon>Streptomycetaceae</taxon>
        <taxon>Streptomyces</taxon>
    </lineage>
</organism>
<dbReference type="Proteomes" id="UP000061018">
    <property type="component" value="Chromosome"/>
</dbReference>
<reference evidence="4" key="1">
    <citation type="journal article" date="2015" name="J. Biotechnol.">
        <title>Complete genome sequence of Streptomyces ambofaciens ATCC 23877, the spiramycin producer.</title>
        <authorList>
            <person name="Thibessard A."/>
            <person name="Haas D."/>
            <person name="Gerbaud C."/>
            <person name="Aigle B."/>
            <person name="Lautru S."/>
            <person name="Pernodet J.L."/>
            <person name="Leblond P."/>
        </authorList>
    </citation>
    <scope>NUCLEOTIDE SEQUENCE [LARGE SCALE GENOMIC DNA]</scope>
    <source>
        <strain evidence="4">ATCC 23877 / 3486 / DSM 40053 / JCM 4204 / NBRC 12836 / NRRL B-2516</strain>
    </source>
</reference>
<dbReference type="InterPro" id="IPR003615">
    <property type="entry name" value="HNH_nuc"/>
</dbReference>
<dbReference type="Gene3D" id="3.90.75.20">
    <property type="match status" value="1"/>
</dbReference>
<evidence type="ECO:0000259" key="2">
    <source>
        <dbReference type="Pfam" id="PF13392"/>
    </source>
</evidence>
<dbReference type="Gene3D" id="1.10.10.60">
    <property type="entry name" value="Homeodomain-like"/>
    <property type="match status" value="1"/>
</dbReference>
<proteinExistence type="predicted"/>
<evidence type="ECO:0000313" key="3">
    <source>
        <dbReference type="EMBL" id="AKZ59200.1"/>
    </source>
</evidence>